<dbReference type="OrthoDB" id="9787207at2"/>
<dbReference type="Pfam" id="PF06224">
    <property type="entry name" value="AlkZ-like"/>
    <property type="match status" value="1"/>
</dbReference>
<dbReference type="RefSeq" id="WP_146832275.1">
    <property type="nucleotide sequence ID" value="NZ_BJVQ01000002.1"/>
</dbReference>
<reference evidence="1 3" key="1">
    <citation type="submission" date="2019-07" db="EMBL/GenBank/DDBJ databases">
        <title>Whole genome shotgun sequence of Cellulomonas hominis NBRC 16055.</title>
        <authorList>
            <person name="Hosoyama A."/>
            <person name="Uohara A."/>
            <person name="Ohji S."/>
            <person name="Ichikawa N."/>
        </authorList>
    </citation>
    <scope>NUCLEOTIDE SEQUENCE [LARGE SCALE GENOMIC DNA]</scope>
    <source>
        <strain evidence="1 3">NBRC 16055</strain>
    </source>
</reference>
<dbReference type="EMBL" id="BJVQ01000002">
    <property type="protein sequence ID" value="GEL45125.1"/>
    <property type="molecule type" value="Genomic_DNA"/>
</dbReference>
<comment type="caution">
    <text evidence="1">The sequence shown here is derived from an EMBL/GenBank/DDBJ whole genome shotgun (WGS) entry which is preliminary data.</text>
</comment>
<dbReference type="PANTHER" id="PTHR30528:SF0">
    <property type="entry name" value="CYTOPLASMIC PROTEIN"/>
    <property type="match status" value="1"/>
</dbReference>
<organism evidence="1 3">
    <name type="scientific">Cellulomonas hominis</name>
    <dbReference type="NCBI Taxonomy" id="156981"/>
    <lineage>
        <taxon>Bacteria</taxon>
        <taxon>Bacillati</taxon>
        <taxon>Actinomycetota</taxon>
        <taxon>Actinomycetes</taxon>
        <taxon>Micrococcales</taxon>
        <taxon>Cellulomonadaceae</taxon>
        <taxon>Cellulomonas</taxon>
    </lineage>
</organism>
<sequence length="443" mass="48678">MVTESLVAAPRIARRAGTAHRPGGALSLSQARRVALRAQGLDRPRPERTGPATMRHLQQVVDRVGLLQIDSVNVLARAHLMPTYSRIGPYDTALLDRASGRAPRRLVETWAHEASYVPPETYALLGWRRRAYLDHAWGVIREAPLRFSPLVDEILAMITEDGPLTASEVHARVESDHPRTRSEWGWNWTAAKRVLEYLFFTGQVASARRNAQFERCYDLTERVLPPHVLAAPEPDHDEALRSLLSIAARAHGVASERCLLDYFRLKGPRARGAVQDLVADGTLVPVRVAGWDRPVYLDAQADLPRRATGRALLSPFDPLVFERRRLEELFGLRYRIEIYVPEAQRVHGYYVLPFLRGERLAALVDLKADRGAGLLRVHAAHEPPGGAGEAHGEEGPAAVAADLAVELRLLAGWLGLEDVVVGDRGGEPKGSLAGALTGALAAG</sequence>
<protein>
    <recommendedName>
        <fullName evidence="5">Cytoplasmic protein</fullName>
    </recommendedName>
</protein>
<name>A0A511F7A8_9CELL</name>
<dbReference type="PANTHER" id="PTHR30528">
    <property type="entry name" value="CYTOPLASMIC PROTEIN"/>
    <property type="match status" value="1"/>
</dbReference>
<keyword evidence="3" id="KW-1185">Reference proteome</keyword>
<dbReference type="Proteomes" id="UP000321723">
    <property type="component" value="Unassembled WGS sequence"/>
</dbReference>
<dbReference type="AlphaFoldDB" id="A0A511F7A8"/>
<accession>A0A511F7A8</accession>
<dbReference type="Proteomes" id="UP000564629">
    <property type="component" value="Unassembled WGS sequence"/>
</dbReference>
<evidence type="ECO:0008006" key="5">
    <source>
        <dbReference type="Google" id="ProtNLM"/>
    </source>
</evidence>
<evidence type="ECO:0000313" key="1">
    <source>
        <dbReference type="EMBL" id="GEL45125.1"/>
    </source>
</evidence>
<proteinExistence type="predicted"/>
<dbReference type="InterPro" id="IPR009351">
    <property type="entry name" value="AlkZ-like"/>
</dbReference>
<evidence type="ECO:0000313" key="4">
    <source>
        <dbReference type="Proteomes" id="UP000564629"/>
    </source>
</evidence>
<dbReference type="EMBL" id="JACHDN010000001">
    <property type="protein sequence ID" value="MBB5474080.1"/>
    <property type="molecule type" value="Genomic_DNA"/>
</dbReference>
<evidence type="ECO:0000313" key="2">
    <source>
        <dbReference type="EMBL" id="MBB5474080.1"/>
    </source>
</evidence>
<reference evidence="2 4" key="2">
    <citation type="submission" date="2020-08" db="EMBL/GenBank/DDBJ databases">
        <title>Sequencing the genomes of 1000 actinobacteria strains.</title>
        <authorList>
            <person name="Klenk H.-P."/>
        </authorList>
    </citation>
    <scope>NUCLEOTIDE SEQUENCE [LARGE SCALE GENOMIC DNA]</scope>
    <source>
        <strain evidence="2 4">DSM 9581</strain>
    </source>
</reference>
<gene>
    <name evidence="1" type="ORF">CHO01_02410</name>
    <name evidence="2" type="ORF">HNR08_002816</name>
</gene>
<evidence type="ECO:0000313" key="3">
    <source>
        <dbReference type="Proteomes" id="UP000321723"/>
    </source>
</evidence>